<feature type="transmembrane region" description="Helical" evidence="1">
    <location>
        <begin position="50"/>
        <end position="71"/>
    </location>
</feature>
<organism evidence="2 3">
    <name type="scientific">Enterococcus termitis</name>
    <dbReference type="NCBI Taxonomy" id="332950"/>
    <lineage>
        <taxon>Bacteria</taxon>
        <taxon>Bacillati</taxon>
        <taxon>Bacillota</taxon>
        <taxon>Bacilli</taxon>
        <taxon>Lactobacillales</taxon>
        <taxon>Enterococcaceae</taxon>
        <taxon>Enterococcus</taxon>
    </lineage>
</organism>
<dbReference type="Proteomes" id="UP000095094">
    <property type="component" value="Unassembled WGS sequence"/>
</dbReference>
<keyword evidence="1" id="KW-0812">Transmembrane</keyword>
<protein>
    <submittedName>
        <fullName evidence="2">Uncharacterized protein</fullName>
    </submittedName>
</protein>
<gene>
    <name evidence="2" type="ORF">BCR25_04245</name>
</gene>
<comment type="caution">
    <text evidence="2">The sequence shown here is derived from an EMBL/GenBank/DDBJ whole genome shotgun (WGS) entry which is preliminary data.</text>
</comment>
<reference evidence="3" key="1">
    <citation type="submission" date="2016-09" db="EMBL/GenBank/DDBJ databases">
        <authorList>
            <person name="Gulvik C.A."/>
        </authorList>
    </citation>
    <scope>NUCLEOTIDE SEQUENCE [LARGE SCALE GENOMIC DNA]</scope>
    <source>
        <strain evidence="3">LMG 8895</strain>
    </source>
</reference>
<keyword evidence="1" id="KW-0472">Membrane</keyword>
<accession>A0A1E5GVS3</accession>
<keyword evidence="1" id="KW-1133">Transmembrane helix</keyword>
<name>A0A1E5GVS3_9ENTE</name>
<sequence length="92" mass="11119">MRKKEEREKEFQRFVDVGGLKFLEETKIKKAESKRDKERKRQEGEEFMELVGYFLFCALAILLMVGTYWFFLSEFGKRMVEETVNSIMKGRY</sequence>
<dbReference type="EMBL" id="MIJY01000012">
    <property type="protein sequence ID" value="OEG16814.1"/>
    <property type="molecule type" value="Genomic_DNA"/>
</dbReference>
<proteinExistence type="predicted"/>
<dbReference type="AlphaFoldDB" id="A0A1E5GVS3"/>
<evidence type="ECO:0000313" key="2">
    <source>
        <dbReference type="EMBL" id="OEG16814.1"/>
    </source>
</evidence>
<keyword evidence="3" id="KW-1185">Reference proteome</keyword>
<dbReference type="RefSeq" id="WP_069663211.1">
    <property type="nucleotide sequence ID" value="NZ_JBHUJJ010000001.1"/>
</dbReference>
<evidence type="ECO:0000313" key="3">
    <source>
        <dbReference type="Proteomes" id="UP000095094"/>
    </source>
</evidence>
<evidence type="ECO:0000256" key="1">
    <source>
        <dbReference type="SAM" id="Phobius"/>
    </source>
</evidence>